<reference evidence="2 3" key="1">
    <citation type="journal article" date="2019" name="Emerg. Microbes Infect.">
        <title>Comprehensive subspecies identification of 175 nontuberculous mycobacteria species based on 7547 genomic profiles.</title>
        <authorList>
            <person name="Matsumoto Y."/>
            <person name="Kinjo T."/>
            <person name="Motooka D."/>
            <person name="Nabeya D."/>
            <person name="Jung N."/>
            <person name="Uechi K."/>
            <person name="Horii T."/>
            <person name="Iida T."/>
            <person name="Fujita J."/>
            <person name="Nakamura S."/>
        </authorList>
    </citation>
    <scope>NUCLEOTIDE SEQUENCE [LARGE SCALE GENOMIC DNA]</scope>
    <source>
        <strain evidence="2 3">JCM 13571</strain>
    </source>
</reference>
<feature type="compositionally biased region" description="Basic and acidic residues" evidence="1">
    <location>
        <begin position="1"/>
        <end position="13"/>
    </location>
</feature>
<dbReference type="RefSeq" id="WP_085134685.1">
    <property type="nucleotide sequence ID" value="NZ_AP022609.1"/>
</dbReference>
<evidence type="ECO:0000256" key="1">
    <source>
        <dbReference type="SAM" id="MobiDB-lite"/>
    </source>
</evidence>
<name>A0A7I7X0Q5_9MYCO</name>
<dbReference type="AlphaFoldDB" id="A0A7I7X0Q5"/>
<dbReference type="KEGG" id="mhib:MHIB_08490"/>
<feature type="region of interest" description="Disordered" evidence="1">
    <location>
        <begin position="1"/>
        <end position="28"/>
    </location>
</feature>
<organism evidence="2 3">
    <name type="scientific">Mycolicibacter hiberniae</name>
    <dbReference type="NCBI Taxonomy" id="29314"/>
    <lineage>
        <taxon>Bacteria</taxon>
        <taxon>Bacillati</taxon>
        <taxon>Actinomycetota</taxon>
        <taxon>Actinomycetes</taxon>
        <taxon>Mycobacteriales</taxon>
        <taxon>Mycobacteriaceae</taxon>
        <taxon>Mycolicibacter</taxon>
    </lineage>
</organism>
<gene>
    <name evidence="2" type="ORF">MHIB_08490</name>
</gene>
<dbReference type="OrthoDB" id="4735084at2"/>
<evidence type="ECO:0000313" key="3">
    <source>
        <dbReference type="Proteomes" id="UP000467260"/>
    </source>
</evidence>
<protein>
    <submittedName>
        <fullName evidence="2">Uncharacterized protein</fullName>
    </submittedName>
</protein>
<accession>A0A7I7X0Q5</accession>
<dbReference type="EMBL" id="AP022609">
    <property type="protein sequence ID" value="BBZ22431.1"/>
    <property type="molecule type" value="Genomic_DNA"/>
</dbReference>
<evidence type="ECO:0000313" key="2">
    <source>
        <dbReference type="EMBL" id="BBZ22431.1"/>
    </source>
</evidence>
<keyword evidence="3" id="KW-1185">Reference proteome</keyword>
<dbReference type="Proteomes" id="UP000467260">
    <property type="component" value="Chromosome"/>
</dbReference>
<sequence length="122" mass="12652">MGLFSHEEFRDPSDGSAGGTGGGAVERARRAEVDEYGVEELVVVGPGSPPEDGSCGQFAVQFHVTTSMLFGLKRVADARGVSVPEVCRQVIGVFVAQQEGELGALLAAEAQAADYRPGLSQG</sequence>
<proteinExistence type="predicted"/>